<dbReference type="AlphaFoldDB" id="A0A5J4P714"/>
<name>A0A5J4P714_9ZZZZ</name>
<accession>A0A5J4P714</accession>
<evidence type="ECO:0000313" key="1">
    <source>
        <dbReference type="EMBL" id="KAA6305032.1"/>
    </source>
</evidence>
<proteinExistence type="predicted"/>
<gene>
    <name evidence="1" type="ORF">EZS27_043317</name>
</gene>
<comment type="caution">
    <text evidence="1">The sequence shown here is derived from an EMBL/GenBank/DDBJ whole genome shotgun (WGS) entry which is preliminary data.</text>
</comment>
<dbReference type="EMBL" id="SNRY01011038">
    <property type="protein sequence ID" value="KAA6305032.1"/>
    <property type="molecule type" value="Genomic_DNA"/>
</dbReference>
<sequence length="41" mass="4778">MHNLKANFDKMLDICKHFGKEFVNERGNIPRCGVVPRFSDL</sequence>
<organism evidence="1">
    <name type="scientific">termite gut metagenome</name>
    <dbReference type="NCBI Taxonomy" id="433724"/>
    <lineage>
        <taxon>unclassified sequences</taxon>
        <taxon>metagenomes</taxon>
        <taxon>organismal metagenomes</taxon>
    </lineage>
</organism>
<protein>
    <submittedName>
        <fullName evidence="1">Uncharacterized protein</fullName>
    </submittedName>
</protein>
<feature type="non-terminal residue" evidence="1">
    <location>
        <position position="41"/>
    </location>
</feature>
<reference evidence="1" key="1">
    <citation type="submission" date="2019-03" db="EMBL/GenBank/DDBJ databases">
        <title>Single cell metagenomics reveals metabolic interactions within the superorganism composed of flagellate Streblomastix strix and complex community of Bacteroidetes bacteria on its surface.</title>
        <authorList>
            <person name="Treitli S.C."/>
            <person name="Kolisko M."/>
            <person name="Husnik F."/>
            <person name="Keeling P."/>
            <person name="Hampl V."/>
        </authorList>
    </citation>
    <scope>NUCLEOTIDE SEQUENCE</scope>
    <source>
        <strain evidence="1">STM</strain>
    </source>
</reference>